<dbReference type="PANTHER" id="PTHR10683">
    <property type="entry name" value="TRANSALDOLASE"/>
    <property type="match status" value="1"/>
</dbReference>
<dbReference type="PANTHER" id="PTHR10683:SF18">
    <property type="entry name" value="TRANSALDOLASE"/>
    <property type="match status" value="1"/>
</dbReference>
<keyword evidence="3" id="KW-1185">Reference proteome</keyword>
<dbReference type="InterPro" id="IPR013785">
    <property type="entry name" value="Aldolase_TIM"/>
</dbReference>
<sequence length="259" mass="28653">MERFVVELGMAIYERSGGPQLTFVDSRKNDDAAAMVRSAKRLVRLFRTRGMNQEKIVISIPATEDGVAAARELEVAGIHTNLILIASIVHAAVCARAGVTAISIAVGPLLLCHERKRNTVYPDLALHPGIEIIQATIEYFKLHELRTRVLGRDFRQLAELSALSGFDAVCLSKQQLEVARWKAETRSAHLLRLDRPPQASMRARQAQHPAKFLEDGSGFMDLMSAAARSTLAATVYPALGKMELQMNAIEKIVREEVAW</sequence>
<keyword evidence="1" id="KW-0704">Schiff base</keyword>
<accession>A0AAD6ZT46</accession>
<reference evidence="2" key="1">
    <citation type="submission" date="2023-03" db="EMBL/GenBank/DDBJ databases">
        <title>Massive genome expansion in bonnet fungi (Mycena s.s.) driven by repeated elements and novel gene families across ecological guilds.</title>
        <authorList>
            <consortium name="Lawrence Berkeley National Laboratory"/>
            <person name="Harder C.B."/>
            <person name="Miyauchi S."/>
            <person name="Viragh M."/>
            <person name="Kuo A."/>
            <person name="Thoen E."/>
            <person name="Andreopoulos B."/>
            <person name="Lu D."/>
            <person name="Skrede I."/>
            <person name="Drula E."/>
            <person name="Henrissat B."/>
            <person name="Morin E."/>
            <person name="Kohler A."/>
            <person name="Barry K."/>
            <person name="LaButti K."/>
            <person name="Morin E."/>
            <person name="Salamov A."/>
            <person name="Lipzen A."/>
            <person name="Mereny Z."/>
            <person name="Hegedus B."/>
            <person name="Baldrian P."/>
            <person name="Stursova M."/>
            <person name="Weitz H."/>
            <person name="Taylor A."/>
            <person name="Grigoriev I.V."/>
            <person name="Nagy L.G."/>
            <person name="Martin F."/>
            <person name="Kauserud H."/>
        </authorList>
    </citation>
    <scope>NUCLEOTIDE SEQUENCE</scope>
    <source>
        <strain evidence="2">CBHHK002</strain>
    </source>
</reference>
<dbReference type="InterPro" id="IPR001585">
    <property type="entry name" value="TAL/FSA"/>
</dbReference>
<dbReference type="EMBL" id="JARIHO010000029">
    <property type="protein sequence ID" value="KAJ7337495.1"/>
    <property type="molecule type" value="Genomic_DNA"/>
</dbReference>
<evidence type="ECO:0000313" key="2">
    <source>
        <dbReference type="EMBL" id="KAJ7337495.1"/>
    </source>
</evidence>
<evidence type="ECO:0000313" key="3">
    <source>
        <dbReference type="Proteomes" id="UP001218218"/>
    </source>
</evidence>
<dbReference type="Gene3D" id="3.20.20.70">
    <property type="entry name" value="Aldolase class I"/>
    <property type="match status" value="1"/>
</dbReference>
<protein>
    <recommendedName>
        <fullName evidence="4">Transaldolase</fullName>
    </recommendedName>
</protein>
<comment type="caution">
    <text evidence="2">The sequence shown here is derived from an EMBL/GenBank/DDBJ whole genome shotgun (WGS) entry which is preliminary data.</text>
</comment>
<name>A0AAD6ZT46_9AGAR</name>
<gene>
    <name evidence="2" type="ORF">DFH08DRAFT_254879</name>
</gene>
<evidence type="ECO:0008006" key="4">
    <source>
        <dbReference type="Google" id="ProtNLM"/>
    </source>
</evidence>
<dbReference type="SUPFAM" id="SSF51569">
    <property type="entry name" value="Aldolase"/>
    <property type="match status" value="1"/>
</dbReference>
<evidence type="ECO:0000256" key="1">
    <source>
        <dbReference type="ARBA" id="ARBA00023270"/>
    </source>
</evidence>
<dbReference type="Proteomes" id="UP001218218">
    <property type="component" value="Unassembled WGS sequence"/>
</dbReference>
<dbReference type="AlphaFoldDB" id="A0AAD6ZT46"/>
<organism evidence="2 3">
    <name type="scientific">Mycena albidolilacea</name>
    <dbReference type="NCBI Taxonomy" id="1033008"/>
    <lineage>
        <taxon>Eukaryota</taxon>
        <taxon>Fungi</taxon>
        <taxon>Dikarya</taxon>
        <taxon>Basidiomycota</taxon>
        <taxon>Agaricomycotina</taxon>
        <taxon>Agaricomycetes</taxon>
        <taxon>Agaricomycetidae</taxon>
        <taxon>Agaricales</taxon>
        <taxon>Marasmiineae</taxon>
        <taxon>Mycenaceae</taxon>
        <taxon>Mycena</taxon>
    </lineage>
</organism>
<dbReference type="GO" id="GO:0005975">
    <property type="term" value="P:carbohydrate metabolic process"/>
    <property type="evidence" value="ECO:0007669"/>
    <property type="project" value="InterPro"/>
</dbReference>
<proteinExistence type="predicted"/>
<dbReference type="Pfam" id="PF00923">
    <property type="entry name" value="TAL_FSA"/>
    <property type="match status" value="1"/>
</dbReference>